<name>A0A6M8SS19_9NEIS</name>
<dbReference type="PANTHER" id="PTHR33525">
    <property type="match status" value="1"/>
</dbReference>
<dbReference type="PANTHER" id="PTHR33525:SF6">
    <property type="entry name" value="HDOD DOMAIN-CONTAINING PROTEIN"/>
    <property type="match status" value="1"/>
</dbReference>
<evidence type="ECO:0000259" key="1">
    <source>
        <dbReference type="PROSITE" id="PS51833"/>
    </source>
</evidence>
<dbReference type="Pfam" id="PF08668">
    <property type="entry name" value="HDOD"/>
    <property type="match status" value="1"/>
</dbReference>
<dbReference type="AlphaFoldDB" id="A0A6M8SS19"/>
<accession>A0A6M8SS19</accession>
<sequence>MSLSPTALPAEISSAEIDKVFSIIDIPSCPAIVAKVLAEVQKDNPDIRTLAQSISADAGMAAASLRLANSPLFRVGKQTSSVLEAIERLGMRNISCVIIATALKSSMSGISGESVNQFWIKASSIALAAGMIAKRQFGVAPDAAYTYALFHNAGQPLMMQRFPEYPALITECRNNGRMLISAEDQYFPCTHPIIGSLLVRNWGLAPLVGLAIRFHHEPDVYDLPDQSLPGGAVSLIAVTHIAEFLSDEMDCEPDLEVGAQNFQRALEHFGIELNELDELRDVVSQSRQNDAS</sequence>
<reference evidence="2 3" key="1">
    <citation type="submission" date="2020-05" db="EMBL/GenBank/DDBJ databases">
        <title>Complete genome sequence of Deefgea sp. D17.</title>
        <authorList>
            <person name="Bae J.-W."/>
            <person name="Han J.E."/>
        </authorList>
    </citation>
    <scope>NUCLEOTIDE SEQUENCE [LARGE SCALE GENOMIC DNA]</scope>
    <source>
        <strain evidence="2 3">D17</strain>
    </source>
</reference>
<dbReference type="InterPro" id="IPR013976">
    <property type="entry name" value="HDOD"/>
</dbReference>
<evidence type="ECO:0000313" key="2">
    <source>
        <dbReference type="EMBL" id="QKJ65669.1"/>
    </source>
</evidence>
<dbReference type="KEGG" id="dee:HQN60_02365"/>
<dbReference type="PROSITE" id="PS51833">
    <property type="entry name" value="HDOD"/>
    <property type="match status" value="1"/>
</dbReference>
<dbReference type="Proteomes" id="UP000504844">
    <property type="component" value="Chromosome"/>
</dbReference>
<gene>
    <name evidence="2" type="ORF">HQN60_02365</name>
</gene>
<dbReference type="InterPro" id="IPR052340">
    <property type="entry name" value="RNase_Y/CdgJ"/>
</dbReference>
<dbReference type="SUPFAM" id="SSF109604">
    <property type="entry name" value="HD-domain/PDEase-like"/>
    <property type="match status" value="1"/>
</dbReference>
<feature type="domain" description="HDOD" evidence="1">
    <location>
        <begin position="26"/>
        <end position="218"/>
    </location>
</feature>
<organism evidence="2 3">
    <name type="scientific">Deefgea piscis</name>
    <dbReference type="NCBI Taxonomy" id="2739061"/>
    <lineage>
        <taxon>Bacteria</taxon>
        <taxon>Pseudomonadati</taxon>
        <taxon>Pseudomonadota</taxon>
        <taxon>Betaproteobacteria</taxon>
        <taxon>Neisseriales</taxon>
        <taxon>Chitinibacteraceae</taxon>
        <taxon>Deefgea</taxon>
    </lineage>
</organism>
<evidence type="ECO:0000313" key="3">
    <source>
        <dbReference type="Proteomes" id="UP000504844"/>
    </source>
</evidence>
<dbReference type="RefSeq" id="WP_173532179.1">
    <property type="nucleotide sequence ID" value="NZ_CP054143.1"/>
</dbReference>
<dbReference type="Gene3D" id="1.10.3210.10">
    <property type="entry name" value="Hypothetical protein af1432"/>
    <property type="match status" value="1"/>
</dbReference>
<keyword evidence="3" id="KW-1185">Reference proteome</keyword>
<dbReference type="EMBL" id="CP054143">
    <property type="protein sequence ID" value="QKJ65669.1"/>
    <property type="molecule type" value="Genomic_DNA"/>
</dbReference>
<proteinExistence type="predicted"/>
<protein>
    <submittedName>
        <fullName evidence="2">HDOD domain-containing protein</fullName>
    </submittedName>
</protein>